<dbReference type="KEGG" id="rtg:NCTC13098_05332"/>
<keyword evidence="1" id="KW-0436">Ligase</keyword>
<dbReference type="AlphaFoldDB" id="A0A3P8J3L3"/>
<protein>
    <submittedName>
        <fullName evidence="1">Asparagine synthetase B [glutamine-hydrolyzing]</fullName>
        <ecNumber evidence="1">6.3.5.4</ecNumber>
    </submittedName>
</protein>
<reference evidence="1 2" key="1">
    <citation type="submission" date="2018-12" db="EMBL/GenBank/DDBJ databases">
        <authorList>
            <consortium name="Pathogen Informatics"/>
        </authorList>
    </citation>
    <scope>NUCLEOTIDE SEQUENCE [LARGE SCALE GENOMIC DNA]</scope>
    <source>
        <strain evidence="1 2">NCTC13098</strain>
    </source>
</reference>
<accession>A0A3P8J3L3</accession>
<dbReference type="EMBL" id="LR131271">
    <property type="protein sequence ID" value="VDR28939.1"/>
    <property type="molecule type" value="Genomic_DNA"/>
</dbReference>
<evidence type="ECO:0000313" key="2">
    <source>
        <dbReference type="Proteomes" id="UP000274346"/>
    </source>
</evidence>
<name>A0A3P8J3L3_RAOTE</name>
<proteinExistence type="predicted"/>
<dbReference type="GO" id="GO:0004066">
    <property type="term" value="F:asparagine synthase (glutamine-hydrolyzing) activity"/>
    <property type="evidence" value="ECO:0007669"/>
    <property type="project" value="UniProtKB-EC"/>
</dbReference>
<sequence>MCSIFGVLDIKTDAVELRKKALELFPPDAPPWAGLVRRLRQR</sequence>
<dbReference type="EC" id="6.3.5.4" evidence="1"/>
<evidence type="ECO:0000313" key="1">
    <source>
        <dbReference type="EMBL" id="VDR28939.1"/>
    </source>
</evidence>
<dbReference type="Proteomes" id="UP000274346">
    <property type="component" value="Chromosome"/>
</dbReference>
<gene>
    <name evidence="1" type="primary">asnB_1</name>
    <name evidence="1" type="ORF">NCTC13098_05332</name>
</gene>
<organism evidence="1 2">
    <name type="scientific">Raoultella terrigena</name>
    <name type="common">Klebsiella terrigena</name>
    <dbReference type="NCBI Taxonomy" id="577"/>
    <lineage>
        <taxon>Bacteria</taxon>
        <taxon>Pseudomonadati</taxon>
        <taxon>Pseudomonadota</taxon>
        <taxon>Gammaproteobacteria</taxon>
        <taxon>Enterobacterales</taxon>
        <taxon>Enterobacteriaceae</taxon>
        <taxon>Klebsiella/Raoultella group</taxon>
        <taxon>Raoultella</taxon>
    </lineage>
</organism>